<sequence length="246" mass="27504">MKNWIVNTYKLSRLFIIEQIREPLALFWSLIAPPLLFVFLNLDSLSTNTASPEWYEAQASWYLSYLALSVTLFGFSMYLVGRRESGFMKSFIQRKKAKMLFLSSQINASLVLSFSYFVIFIFLTTTAFGVNSIGALTSLAFPFMIIMITFIWSAQFISVLPITFTNANSGISIVFMTMLIFSIAGLKANIPTLSYLNLFNPLSIATKFMSGNGVHAVESIGTISLLIALGGIGAVRMRTNPIWSRQ</sequence>
<comment type="caution">
    <text evidence="2">The sequence shown here is derived from an EMBL/GenBank/DDBJ whole genome shotgun (WGS) entry which is preliminary data.</text>
</comment>
<keyword evidence="1" id="KW-0472">Membrane</keyword>
<reference evidence="2 3" key="1">
    <citation type="submission" date="2015-09" db="EMBL/GenBank/DDBJ databases">
        <title>Genome announcement of multiple Pseudomonas syringae strains.</title>
        <authorList>
            <person name="Thakur S."/>
            <person name="Wang P.W."/>
            <person name="Gong Y."/>
            <person name="Weir B.S."/>
            <person name="Guttman D.S."/>
        </authorList>
    </citation>
    <scope>NUCLEOTIDE SEQUENCE [LARGE SCALE GENOMIC DNA]</scope>
    <source>
        <strain evidence="2 3">ICMP4331</strain>
    </source>
</reference>
<evidence type="ECO:0000256" key="1">
    <source>
        <dbReference type="SAM" id="Phobius"/>
    </source>
</evidence>
<keyword evidence="1" id="KW-1133">Transmembrane helix</keyword>
<evidence type="ECO:0000313" key="2">
    <source>
        <dbReference type="EMBL" id="KPX84764.1"/>
    </source>
</evidence>
<dbReference type="PATRIC" id="fig|34065.5.peg.4991"/>
<feature type="transmembrane region" description="Helical" evidence="1">
    <location>
        <begin position="143"/>
        <end position="164"/>
    </location>
</feature>
<feature type="transmembrane region" description="Helical" evidence="1">
    <location>
        <begin position="62"/>
        <end position="80"/>
    </location>
</feature>
<dbReference type="AlphaFoldDB" id="A0A0P9WLU6"/>
<feature type="transmembrane region" description="Helical" evidence="1">
    <location>
        <begin position="171"/>
        <end position="196"/>
    </location>
</feature>
<dbReference type="EMBL" id="LJQU01000560">
    <property type="protein sequence ID" value="KPX84764.1"/>
    <property type="molecule type" value="Genomic_DNA"/>
</dbReference>
<evidence type="ECO:0000313" key="3">
    <source>
        <dbReference type="Proteomes" id="UP000050420"/>
    </source>
</evidence>
<feature type="transmembrane region" description="Helical" evidence="1">
    <location>
        <begin position="100"/>
        <end position="123"/>
    </location>
</feature>
<feature type="transmembrane region" description="Helical" evidence="1">
    <location>
        <begin position="23"/>
        <end position="42"/>
    </location>
</feature>
<feature type="transmembrane region" description="Helical" evidence="1">
    <location>
        <begin position="216"/>
        <end position="235"/>
    </location>
</feature>
<protein>
    <submittedName>
        <fullName evidence="2">Uncharacterized protein</fullName>
    </submittedName>
</protein>
<dbReference type="Proteomes" id="UP000050420">
    <property type="component" value="Unassembled WGS sequence"/>
</dbReference>
<name>A0A0P9WLU6_PSEA0</name>
<proteinExistence type="predicted"/>
<accession>A0A0P9WLU6</accession>
<keyword evidence="1" id="KW-0812">Transmembrane</keyword>
<organism evidence="2 3">
    <name type="scientific">Pseudomonas amygdali pv. mori</name>
    <dbReference type="NCBI Taxonomy" id="34065"/>
    <lineage>
        <taxon>Bacteria</taxon>
        <taxon>Pseudomonadati</taxon>
        <taxon>Pseudomonadota</taxon>
        <taxon>Gammaproteobacteria</taxon>
        <taxon>Pseudomonadales</taxon>
        <taxon>Pseudomonadaceae</taxon>
        <taxon>Pseudomonas</taxon>
        <taxon>Pseudomonas amygdali</taxon>
    </lineage>
</organism>
<gene>
    <name evidence="2" type="ORF">ALO63_102235</name>
</gene>